<comment type="catalytic activity">
    <reaction evidence="7">
        <text>L-seryl-[protein] + ATP = O-phospho-L-seryl-[protein] + ADP + H(+)</text>
        <dbReference type="Rhea" id="RHEA:17989"/>
        <dbReference type="Rhea" id="RHEA-COMP:9863"/>
        <dbReference type="Rhea" id="RHEA-COMP:11604"/>
        <dbReference type="ChEBI" id="CHEBI:15378"/>
        <dbReference type="ChEBI" id="CHEBI:29999"/>
        <dbReference type="ChEBI" id="CHEBI:30616"/>
        <dbReference type="ChEBI" id="CHEBI:83421"/>
        <dbReference type="ChEBI" id="CHEBI:456216"/>
        <dbReference type="EC" id="2.7.11.24"/>
    </reaction>
    <physiologicalReaction direction="left-to-right" evidence="7">
        <dbReference type="Rhea" id="RHEA:17990"/>
    </physiologicalReaction>
</comment>
<reference evidence="11 12" key="1">
    <citation type="submission" date="2023-08" db="EMBL/GenBank/DDBJ databases">
        <title>Black Yeasts Isolated from many extreme environments.</title>
        <authorList>
            <person name="Coleine C."/>
            <person name="Stajich J.E."/>
            <person name="Selbmann L."/>
        </authorList>
    </citation>
    <scope>NUCLEOTIDE SEQUENCE [LARGE SCALE GENOMIC DNA]</scope>
    <source>
        <strain evidence="11 12">CCFEE 5935</strain>
    </source>
</reference>
<dbReference type="Gene3D" id="1.10.510.10">
    <property type="entry name" value="Transferase(Phosphotransferase) domain 1"/>
    <property type="match status" value="1"/>
</dbReference>
<evidence type="ECO:0000256" key="2">
    <source>
        <dbReference type="ARBA" id="ARBA00022679"/>
    </source>
</evidence>
<dbReference type="SMART" id="SM00220">
    <property type="entry name" value="S_TKc"/>
    <property type="match status" value="1"/>
</dbReference>
<dbReference type="InterPro" id="IPR011009">
    <property type="entry name" value="Kinase-like_dom_sf"/>
</dbReference>
<name>A0AAV9PFY6_9PEZI</name>
<feature type="compositionally biased region" description="Polar residues" evidence="9">
    <location>
        <begin position="9"/>
        <end position="20"/>
    </location>
</feature>
<dbReference type="GO" id="GO:0004709">
    <property type="term" value="F:MAP kinase kinase kinase activity"/>
    <property type="evidence" value="ECO:0007669"/>
    <property type="project" value="TreeGrafter"/>
</dbReference>
<dbReference type="FunFam" id="1.25.10.10:FF:000212">
    <property type="entry name" value="Cell division control protein"/>
    <property type="match status" value="1"/>
</dbReference>
<feature type="compositionally biased region" description="Basic and acidic residues" evidence="9">
    <location>
        <begin position="55"/>
        <end position="65"/>
    </location>
</feature>
<feature type="compositionally biased region" description="Polar residues" evidence="9">
    <location>
        <begin position="1394"/>
        <end position="1413"/>
    </location>
</feature>
<organism evidence="11 12">
    <name type="scientific">Saxophila tyrrhenica</name>
    <dbReference type="NCBI Taxonomy" id="1690608"/>
    <lineage>
        <taxon>Eukaryota</taxon>
        <taxon>Fungi</taxon>
        <taxon>Dikarya</taxon>
        <taxon>Ascomycota</taxon>
        <taxon>Pezizomycotina</taxon>
        <taxon>Dothideomycetes</taxon>
        <taxon>Dothideomycetidae</taxon>
        <taxon>Mycosphaerellales</taxon>
        <taxon>Extremaceae</taxon>
        <taxon>Saxophila</taxon>
    </lineage>
</organism>
<dbReference type="InterPro" id="IPR016024">
    <property type="entry name" value="ARM-type_fold"/>
</dbReference>
<dbReference type="EMBL" id="JAVRRT010000006">
    <property type="protein sequence ID" value="KAK5171237.1"/>
    <property type="molecule type" value="Genomic_DNA"/>
</dbReference>
<feature type="compositionally biased region" description="Acidic residues" evidence="9">
    <location>
        <begin position="608"/>
        <end position="619"/>
    </location>
</feature>
<feature type="region of interest" description="Disordered" evidence="9">
    <location>
        <begin position="1346"/>
        <end position="1454"/>
    </location>
</feature>
<keyword evidence="4 11" id="KW-0418">Kinase</keyword>
<feature type="compositionally biased region" description="Basic and acidic residues" evidence="9">
    <location>
        <begin position="551"/>
        <end position="565"/>
    </location>
</feature>
<evidence type="ECO:0000256" key="3">
    <source>
        <dbReference type="ARBA" id="ARBA00022741"/>
    </source>
</evidence>
<protein>
    <recommendedName>
        <fullName evidence="1">mitogen-activated protein kinase</fullName>
        <ecNumber evidence="1">2.7.11.24</ecNumber>
    </recommendedName>
</protein>
<feature type="region of interest" description="Disordered" evidence="9">
    <location>
        <begin position="372"/>
        <end position="429"/>
    </location>
</feature>
<evidence type="ECO:0000256" key="4">
    <source>
        <dbReference type="ARBA" id="ARBA00022777"/>
    </source>
</evidence>
<feature type="region of interest" description="Disordered" evidence="9">
    <location>
        <begin position="525"/>
        <end position="619"/>
    </location>
</feature>
<dbReference type="GO" id="GO:0005737">
    <property type="term" value="C:cytoplasm"/>
    <property type="evidence" value="ECO:0007669"/>
    <property type="project" value="TreeGrafter"/>
</dbReference>
<dbReference type="EC" id="2.7.11.24" evidence="1"/>
<feature type="compositionally biased region" description="Low complexity" evidence="9">
    <location>
        <begin position="1430"/>
        <end position="1440"/>
    </location>
</feature>
<evidence type="ECO:0000256" key="7">
    <source>
        <dbReference type="ARBA" id="ARBA00048130"/>
    </source>
</evidence>
<proteinExistence type="predicted"/>
<feature type="compositionally biased region" description="Low complexity" evidence="9">
    <location>
        <begin position="379"/>
        <end position="394"/>
    </location>
</feature>
<dbReference type="CDD" id="cd06627">
    <property type="entry name" value="STKc_Cdc7_like"/>
    <property type="match status" value="1"/>
</dbReference>
<accession>A0AAV9PFY6</accession>
<evidence type="ECO:0000256" key="5">
    <source>
        <dbReference type="ARBA" id="ARBA00022840"/>
    </source>
</evidence>
<dbReference type="PANTHER" id="PTHR48016">
    <property type="entry name" value="MAP KINASE KINASE KINASE SSK2-RELATED-RELATED"/>
    <property type="match status" value="1"/>
</dbReference>
<evidence type="ECO:0000313" key="11">
    <source>
        <dbReference type="EMBL" id="KAK5171237.1"/>
    </source>
</evidence>
<dbReference type="PROSITE" id="PS00107">
    <property type="entry name" value="PROTEIN_KINASE_ATP"/>
    <property type="match status" value="1"/>
</dbReference>
<keyword evidence="12" id="KW-1185">Reference proteome</keyword>
<feature type="compositionally biased region" description="Polar residues" evidence="9">
    <location>
        <begin position="1368"/>
        <end position="1380"/>
    </location>
</feature>
<dbReference type="SUPFAM" id="SSF48371">
    <property type="entry name" value="ARM repeat"/>
    <property type="match status" value="1"/>
</dbReference>
<feature type="compositionally biased region" description="Low complexity" evidence="9">
    <location>
        <begin position="22"/>
        <end position="39"/>
    </location>
</feature>
<feature type="region of interest" description="Disordered" evidence="9">
    <location>
        <begin position="1"/>
        <end position="93"/>
    </location>
</feature>
<gene>
    <name evidence="11" type="primary">CDC15</name>
    <name evidence="11" type="ORF">LTR77_004381</name>
</gene>
<dbReference type="SUPFAM" id="SSF56112">
    <property type="entry name" value="Protein kinase-like (PK-like)"/>
    <property type="match status" value="1"/>
</dbReference>
<evidence type="ECO:0000256" key="8">
    <source>
        <dbReference type="PROSITE-ProRule" id="PRU10141"/>
    </source>
</evidence>
<feature type="compositionally biased region" description="Basic and acidic residues" evidence="9">
    <location>
        <begin position="81"/>
        <end position="93"/>
    </location>
</feature>
<dbReference type="InterPro" id="IPR017441">
    <property type="entry name" value="Protein_kinase_ATP_BS"/>
</dbReference>
<comment type="catalytic activity">
    <reaction evidence="6">
        <text>L-threonyl-[protein] + ATP = O-phospho-L-threonyl-[protein] + ADP + H(+)</text>
        <dbReference type="Rhea" id="RHEA:46608"/>
        <dbReference type="Rhea" id="RHEA-COMP:11060"/>
        <dbReference type="Rhea" id="RHEA-COMP:11605"/>
        <dbReference type="ChEBI" id="CHEBI:15378"/>
        <dbReference type="ChEBI" id="CHEBI:30013"/>
        <dbReference type="ChEBI" id="CHEBI:30616"/>
        <dbReference type="ChEBI" id="CHEBI:61977"/>
        <dbReference type="ChEBI" id="CHEBI:456216"/>
        <dbReference type="EC" id="2.7.11.24"/>
    </reaction>
    <physiologicalReaction direction="left-to-right" evidence="6">
        <dbReference type="Rhea" id="RHEA:46609"/>
    </physiologicalReaction>
</comment>
<dbReference type="FunFam" id="3.30.200.20:FF:000042">
    <property type="entry name" value="Aurora kinase A"/>
    <property type="match status" value="1"/>
</dbReference>
<evidence type="ECO:0000256" key="1">
    <source>
        <dbReference type="ARBA" id="ARBA00012411"/>
    </source>
</evidence>
<sequence length="1454" mass="160602">MPPLPSPPISAQKQTGSKRMSTARASTAASQARASTSQSPSIGTSRANRNPKVRGSTDRDAENKPARPSTRRTSTISTVGQEKRHSKDGTVQRRAKEVEGLRDYQLSDCLGRGAFGSVYRAFNWSNGETVAIKQIKLTDLPKTELNTIMQEIELLKNLQHANIVKYHGSVRDTNNLYIILEYCENGSLHSICKNFGKFPENLVSLYTAQVLHGLLFLHDQGVIHRDIKGANILTTKEGLVKLADFGVATKQQGLAEGSVVGTPYWMAPEVIELSGATTASDIWSLGCTVIELLDGKPPYHKLAPMPALFRIVNDDHPPLPEGASPLKDPNLRVSAKKLLKHPWIVSTKKNDVKKPTEYDEAVKSVQEWNEALKASPPNAHAGNAGSRRSSARPGSRPDSRGLAKPVMKKYDHPAPTAKTAQKPEARRTQTRELCMSPQEYERQDNWDDDFEPLSANLAALQLADRLKPQDNFAGLFSSERLKQYASTDSIPGMDGKVEEWDEEFEGDLTVRSSLTLDKGNAVETVRPFYPSRTSSNEIRNQPPPNFTKRQPSHEPPARRASKDSQPRTQILRPAQKSKGQPAASQAVPPASKRTTQPAKADRDRYREEEDEDYSDLVPADDDAFHKKIAAFSPSRPFNPHDLRKMQHVGGSVRRRTLTPTNLVHDAAAIRRSRSSLEIQKYAEVEDDEDFTDLCFGEDNGAPMHLQPVKTRSPKSAGSESTAGSERGTMKVSGSSSLILDDEEEDEDDPFAALEEELDQVDLDENVARDKHARLCTMVEGLVADLKLSQPDDVLGEIVDQLLQVLTESPDLKSVLVSSHGMLPILEILDTCNRPHTILKLLKIVNNIISPSNVEVQENLCFVGGIPIISKFAHKKYSSEIRLEAAGFVKMMYLTSTLTLQMFVSCGGLNVLVEFLEEDYDSDLGRELVLVGVNGVWSVFELQGPTPKNDFCRIFSRSSVLYPLSLVLNRVLDEEGEQAELVEGRIVNIFLLFSQAENHVKESVADRMVLKTVLKDLKRMSPQHQITMLKFIKNLSMLATTLDGLQNSNAIEVLTDLLGASMHAAHFREISNQVLNTMYNLCRLSKARQEDAALNGVIPLLQRIIKTERPLKEFALPILCDMAHSGKVGRKVLWQNKGLQFYVSLLADQYWAVTALDAIFIWLQEETAKVEEHLLRNDSAFSAAVLQCFNESKADAFENLLEPLQKMLRLSPPIAASLAHKTLFERTAVKVHAKKPLVRLNLLRVIRSICDASEEQGALITRYGLLDSVQGLARHDPAILVREMANDLVKSSEYAKTQAARFAGARRSSSSTMNSPLPPSSGMGTPIERAGSRNEYFDLSMEIDRSRPVASSPYRPVSRGASSSSSSSQVLPTNWSNSNLAAQAGGRNSRLAGRQQPSRAQSRLSLLPPTNLTGTVAHRGENATPTHAPPSANTRSSIAANARRRRQTSGAELGR</sequence>
<keyword evidence="2 11" id="KW-0808">Transferase</keyword>
<dbReference type="Gene3D" id="1.25.10.10">
    <property type="entry name" value="Leucine-rich Repeat Variant"/>
    <property type="match status" value="2"/>
</dbReference>
<dbReference type="Proteomes" id="UP001337655">
    <property type="component" value="Unassembled WGS sequence"/>
</dbReference>
<dbReference type="InterPro" id="IPR000719">
    <property type="entry name" value="Prot_kinase_dom"/>
</dbReference>
<keyword evidence="5 8" id="KW-0067">ATP-binding</keyword>
<feature type="compositionally biased region" description="Low complexity" evidence="9">
    <location>
        <begin position="67"/>
        <end position="78"/>
    </location>
</feature>
<dbReference type="InterPro" id="IPR011989">
    <property type="entry name" value="ARM-like"/>
</dbReference>
<feature type="domain" description="Protein kinase" evidence="10">
    <location>
        <begin position="104"/>
        <end position="344"/>
    </location>
</feature>
<dbReference type="GO" id="GO:0005524">
    <property type="term" value="F:ATP binding"/>
    <property type="evidence" value="ECO:0007669"/>
    <property type="project" value="UniProtKB-UniRule"/>
</dbReference>
<dbReference type="PROSITE" id="PS50011">
    <property type="entry name" value="PROTEIN_KINASE_DOM"/>
    <property type="match status" value="1"/>
</dbReference>
<feature type="region of interest" description="Disordered" evidence="9">
    <location>
        <begin position="697"/>
        <end position="746"/>
    </location>
</feature>
<dbReference type="InterPro" id="IPR008271">
    <property type="entry name" value="Ser/Thr_kinase_AS"/>
</dbReference>
<evidence type="ECO:0000256" key="6">
    <source>
        <dbReference type="ARBA" id="ARBA00047919"/>
    </source>
</evidence>
<evidence type="ECO:0000256" key="9">
    <source>
        <dbReference type="SAM" id="MobiDB-lite"/>
    </source>
</evidence>
<keyword evidence="3 8" id="KW-0547">Nucleotide-binding</keyword>
<comment type="caution">
    <text evidence="11">The sequence shown here is derived from an EMBL/GenBank/DDBJ whole genome shotgun (WGS) entry which is preliminary data.</text>
</comment>
<dbReference type="PANTHER" id="PTHR48016:SF4">
    <property type="entry name" value="PROTEIN KINASE DOMAIN-CONTAINING PROTEIN"/>
    <property type="match status" value="1"/>
</dbReference>
<dbReference type="GeneID" id="89925727"/>
<dbReference type="RefSeq" id="XP_064660265.1">
    <property type="nucleotide sequence ID" value="XM_064801635.1"/>
</dbReference>
<dbReference type="Pfam" id="PF00069">
    <property type="entry name" value="Pkinase"/>
    <property type="match status" value="1"/>
</dbReference>
<feature type="compositionally biased region" description="Low complexity" evidence="9">
    <location>
        <begin position="1299"/>
        <end position="1310"/>
    </location>
</feature>
<dbReference type="InterPro" id="IPR050538">
    <property type="entry name" value="MAP_kinase_kinase_kinase"/>
</dbReference>
<feature type="region of interest" description="Disordered" evidence="9">
    <location>
        <begin position="1299"/>
        <end position="1328"/>
    </location>
</feature>
<evidence type="ECO:0000259" key="10">
    <source>
        <dbReference type="PROSITE" id="PS50011"/>
    </source>
</evidence>
<evidence type="ECO:0000313" key="12">
    <source>
        <dbReference type="Proteomes" id="UP001337655"/>
    </source>
</evidence>
<feature type="compositionally biased region" description="Low complexity" evidence="9">
    <location>
        <begin position="580"/>
        <end position="591"/>
    </location>
</feature>
<dbReference type="PROSITE" id="PS00108">
    <property type="entry name" value="PROTEIN_KINASE_ST"/>
    <property type="match status" value="1"/>
</dbReference>
<dbReference type="GO" id="GO:0004707">
    <property type="term" value="F:MAP kinase activity"/>
    <property type="evidence" value="ECO:0007669"/>
    <property type="project" value="UniProtKB-EC"/>
</dbReference>
<feature type="compositionally biased region" description="Polar residues" evidence="9">
    <location>
        <begin position="713"/>
        <end position="723"/>
    </location>
</feature>
<feature type="binding site" evidence="8">
    <location>
        <position position="133"/>
    </location>
    <ligand>
        <name>ATP</name>
        <dbReference type="ChEBI" id="CHEBI:30616"/>
    </ligand>
</feature>